<proteinExistence type="inferred from homology"/>
<dbReference type="GO" id="GO:0005507">
    <property type="term" value="F:copper ion binding"/>
    <property type="evidence" value="ECO:0007669"/>
    <property type="project" value="TreeGrafter"/>
</dbReference>
<dbReference type="AlphaFoldDB" id="A0A9D1PT43"/>
<comment type="caution">
    <text evidence="3">The sequence shown here is derived from an EMBL/GenBank/DDBJ whole genome shotgun (WGS) entry which is preliminary data.</text>
</comment>
<sequence length="246" mass="27664">MADYKIEVCLESVESVIRSKNAGADRVELCSDLFQGGLTPSLGTVRRAKKVGIPLSCMIRPRGGDFCYTDEEFEVMKEDLLAFKQEGVYSVVFGILKADGSVDKKRCRELLELARPMRVTFHRAFDMSRNLSEALEDIISLGFDRILTSGGEASVMEGLLMLEKLIKQAGERIIIMPGAGIKSRNFEYISSHLNAKEYHVHPTQALESEMEYRPSHIFMGGMLRESEYSRVEISESGLAFFTSRKK</sequence>
<dbReference type="GO" id="GO:0005737">
    <property type="term" value="C:cytoplasm"/>
    <property type="evidence" value="ECO:0007669"/>
    <property type="project" value="UniProtKB-SubCell"/>
</dbReference>
<evidence type="ECO:0000313" key="3">
    <source>
        <dbReference type="EMBL" id="HIV98837.1"/>
    </source>
</evidence>
<dbReference type="SUPFAM" id="SSF110395">
    <property type="entry name" value="CutC-like"/>
    <property type="match status" value="1"/>
</dbReference>
<dbReference type="PANTHER" id="PTHR12598">
    <property type="entry name" value="COPPER HOMEOSTASIS PROTEIN CUTC"/>
    <property type="match status" value="1"/>
</dbReference>
<dbReference type="EMBL" id="DXHU01000015">
    <property type="protein sequence ID" value="HIV98837.1"/>
    <property type="molecule type" value="Genomic_DNA"/>
</dbReference>
<name>A0A9D1PT43_9SPIO</name>
<dbReference type="FunFam" id="3.20.20.380:FF:000001">
    <property type="entry name" value="Copper homeostasis protein CutC"/>
    <property type="match status" value="1"/>
</dbReference>
<dbReference type="InterPro" id="IPR036822">
    <property type="entry name" value="CutC-like_dom_sf"/>
</dbReference>
<comment type="caution">
    <text evidence="2">Once thought to be involved in copper homeostasis, experiments in E.coli have shown this is not the case.</text>
</comment>
<reference evidence="3" key="1">
    <citation type="journal article" date="2021" name="PeerJ">
        <title>Extensive microbial diversity within the chicken gut microbiome revealed by metagenomics and culture.</title>
        <authorList>
            <person name="Gilroy R."/>
            <person name="Ravi A."/>
            <person name="Getino M."/>
            <person name="Pursley I."/>
            <person name="Horton D.L."/>
            <person name="Alikhan N.F."/>
            <person name="Baker D."/>
            <person name="Gharbi K."/>
            <person name="Hall N."/>
            <person name="Watson M."/>
            <person name="Adriaenssens E.M."/>
            <person name="Foster-Nyarko E."/>
            <person name="Jarju S."/>
            <person name="Secka A."/>
            <person name="Antonio M."/>
            <person name="Oren A."/>
            <person name="Chaudhuri R.R."/>
            <person name="La Ragione R."/>
            <person name="Hildebrand F."/>
            <person name="Pallen M.J."/>
        </authorList>
    </citation>
    <scope>NUCLEOTIDE SEQUENCE</scope>
    <source>
        <strain evidence="3">Gambia11-129</strain>
    </source>
</reference>
<protein>
    <recommendedName>
        <fullName evidence="2">PF03932 family protein CutC</fullName>
    </recommendedName>
</protein>
<evidence type="ECO:0000256" key="1">
    <source>
        <dbReference type="ARBA" id="ARBA00007768"/>
    </source>
</evidence>
<dbReference type="Pfam" id="PF03932">
    <property type="entry name" value="CutC"/>
    <property type="match status" value="1"/>
</dbReference>
<organism evidence="3 4">
    <name type="scientific">Candidatus Ornithospirochaeta avicola</name>
    <dbReference type="NCBI Taxonomy" id="2840896"/>
    <lineage>
        <taxon>Bacteria</taxon>
        <taxon>Pseudomonadati</taxon>
        <taxon>Spirochaetota</taxon>
        <taxon>Spirochaetia</taxon>
        <taxon>Spirochaetales</taxon>
        <taxon>Spirochaetaceae</taxon>
        <taxon>Spirochaetaceae incertae sedis</taxon>
        <taxon>Candidatus Ornithospirochaeta</taxon>
    </lineage>
</organism>
<reference evidence="3" key="2">
    <citation type="submission" date="2021-04" db="EMBL/GenBank/DDBJ databases">
        <authorList>
            <person name="Gilroy R."/>
        </authorList>
    </citation>
    <scope>NUCLEOTIDE SEQUENCE</scope>
    <source>
        <strain evidence="3">Gambia11-129</strain>
    </source>
</reference>
<dbReference type="Proteomes" id="UP000823936">
    <property type="component" value="Unassembled WGS sequence"/>
</dbReference>
<keyword evidence="2" id="KW-0963">Cytoplasm</keyword>
<comment type="similarity">
    <text evidence="1 2">Belongs to the CutC family.</text>
</comment>
<dbReference type="InterPro" id="IPR005627">
    <property type="entry name" value="CutC-like"/>
</dbReference>
<dbReference type="PANTHER" id="PTHR12598:SF0">
    <property type="entry name" value="COPPER HOMEOSTASIS PROTEIN CUTC HOMOLOG"/>
    <property type="match status" value="1"/>
</dbReference>
<evidence type="ECO:0000313" key="4">
    <source>
        <dbReference type="Proteomes" id="UP000823936"/>
    </source>
</evidence>
<accession>A0A9D1PT43</accession>
<dbReference type="Gene3D" id="3.20.20.380">
    <property type="entry name" value="Copper homeostasis (CutC) domain"/>
    <property type="match status" value="1"/>
</dbReference>
<gene>
    <name evidence="2" type="primary">cutC</name>
    <name evidence="3" type="ORF">IAB12_03530</name>
</gene>
<dbReference type="HAMAP" id="MF_00795">
    <property type="entry name" value="CutC"/>
    <property type="match status" value="1"/>
</dbReference>
<comment type="subcellular location">
    <subcellularLocation>
        <location evidence="2">Cytoplasm</location>
    </subcellularLocation>
</comment>
<evidence type="ECO:0000256" key="2">
    <source>
        <dbReference type="HAMAP-Rule" id="MF_00795"/>
    </source>
</evidence>